<evidence type="ECO:0000313" key="2">
    <source>
        <dbReference type="Proteomes" id="UP000251721"/>
    </source>
</evidence>
<organism evidence="1 2">
    <name type="scientific">Klebsiella pneumoniae</name>
    <dbReference type="NCBI Taxonomy" id="573"/>
    <lineage>
        <taxon>Bacteria</taxon>
        <taxon>Pseudomonadati</taxon>
        <taxon>Pseudomonadota</taxon>
        <taxon>Gammaproteobacteria</taxon>
        <taxon>Enterobacterales</taxon>
        <taxon>Enterobacteriaceae</taxon>
        <taxon>Klebsiella/Raoultella group</taxon>
        <taxon>Klebsiella</taxon>
        <taxon>Klebsiella pneumoniae complex</taxon>
    </lineage>
</organism>
<accession>A0A2X3FMV9</accession>
<dbReference type="AlphaFoldDB" id="A0A2X3FMV9"/>
<dbReference type="EMBL" id="UAWQ01000020">
    <property type="protein sequence ID" value="SQC57562.1"/>
    <property type="molecule type" value="Genomic_DNA"/>
</dbReference>
<keyword evidence="1" id="KW-0808">Transferase</keyword>
<dbReference type="Proteomes" id="UP000251721">
    <property type="component" value="Unassembled WGS sequence"/>
</dbReference>
<sequence length="55" mass="6377">MILTQKTFADILTADASEEEIKRVVVLNKLTDKEEIETKIVAFLKERHLKVADYE</sequence>
<gene>
    <name evidence="1" type="ORF">NCTC13465_05499</name>
</gene>
<name>A0A2X3FMV9_KLEPN</name>
<dbReference type="GO" id="GO:0016740">
    <property type="term" value="F:transferase activity"/>
    <property type="evidence" value="ECO:0007669"/>
    <property type="project" value="UniProtKB-KW"/>
</dbReference>
<evidence type="ECO:0000313" key="1">
    <source>
        <dbReference type="EMBL" id="SQC57562.1"/>
    </source>
</evidence>
<protein>
    <submittedName>
        <fullName evidence="1">Sugar phosphotransferase component II B</fullName>
    </submittedName>
</protein>
<reference evidence="1 2" key="1">
    <citation type="submission" date="2018-06" db="EMBL/GenBank/DDBJ databases">
        <authorList>
            <consortium name="Pathogen Informatics"/>
            <person name="Doyle S."/>
        </authorList>
    </citation>
    <scope>NUCLEOTIDE SEQUENCE [LARGE SCALE GENOMIC DNA]</scope>
    <source>
        <strain evidence="1 2">NCTC13465</strain>
    </source>
</reference>
<proteinExistence type="predicted"/>